<dbReference type="Gene3D" id="1.10.510.10">
    <property type="entry name" value="Transferase(Phosphotransferase) domain 1"/>
    <property type="match status" value="1"/>
</dbReference>
<dbReference type="PROSITE" id="PS50011">
    <property type="entry name" value="PROTEIN_KINASE_DOM"/>
    <property type="match status" value="1"/>
</dbReference>
<feature type="region of interest" description="Disordered" evidence="7">
    <location>
        <begin position="773"/>
        <end position="1321"/>
    </location>
</feature>
<protein>
    <recommendedName>
        <fullName evidence="8">Protein kinase domain-containing protein</fullName>
    </recommendedName>
</protein>
<dbReference type="GO" id="GO:0004709">
    <property type="term" value="F:MAP kinase kinase kinase activity"/>
    <property type="evidence" value="ECO:0007669"/>
    <property type="project" value="TreeGrafter"/>
</dbReference>
<dbReference type="PANTHER" id="PTHR11584">
    <property type="entry name" value="SERINE/THREONINE PROTEIN KINASE"/>
    <property type="match status" value="1"/>
</dbReference>
<dbReference type="Pfam" id="PF00069">
    <property type="entry name" value="Pkinase"/>
    <property type="match status" value="1"/>
</dbReference>
<dbReference type="Gene3D" id="2.170.270.10">
    <property type="entry name" value="SET domain"/>
    <property type="match status" value="1"/>
</dbReference>
<dbReference type="FunFam" id="3.30.200.20:FF:000067">
    <property type="entry name" value="Mitogen-activated protein kinase kinase kinase 5"/>
    <property type="match status" value="1"/>
</dbReference>
<dbReference type="GO" id="GO:0033554">
    <property type="term" value="P:cellular response to stress"/>
    <property type="evidence" value="ECO:0007669"/>
    <property type="project" value="TreeGrafter"/>
</dbReference>
<dbReference type="InterPro" id="IPR025136">
    <property type="entry name" value="MAP3K_TRAF-bd"/>
</dbReference>
<reference evidence="9 10" key="1">
    <citation type="submission" date="2024-04" db="EMBL/GenBank/DDBJ databases">
        <authorList>
            <person name="Waldvogel A.-M."/>
            <person name="Schoenle A."/>
        </authorList>
    </citation>
    <scope>NUCLEOTIDE SEQUENCE [LARGE SCALE GENOMIC DNA]</scope>
</reference>
<sequence>MTDAFRQPSLFYHLGVRESFSMANNIILYCDTNAESLQALQEIIFQKNTMCSANYTFIPYMVTPHGKVFCCESSLMKSLTELMQPSFEMLLGPICRPLLDRFLQLLRESQANCCQYFSETILSDIRRARELYSGAELTSELSRIQQRLDHVECLSDDIVINLLLTYRDIQDYESIVTLVETLEKLPTFDPMVHPHVKFHYAFALNRRNLPGDRQKALDIMLPLVEGEEQVASDIYCLVGRIYKDKFLESHFTDTESRDSSTLWFKKGFESEPTLHSGINYAVLLLAAGHQFDTSFELRKVGVKLSSLLGKKGSLDKLQSYWDVGFFLGASILACDNTRVIQASEKLFKLKAPIWYLRSLVETIVIYQHFKKPGTEQPAPKQELVDFWMDFLVEATKKDVSSVRFPVLILEPTKVYQPSYLSINKDVEDNTVSIWHVAPDDKHKGIHEWNFSATSVRGVSISKFDERSAFLYVLHNAEDFQIYFCTEMHCKRFCDLVNSITEEAWRGPEEGDCDGEALEYDYEYDELGERVILGKGTFGVVYAGRDLSNQVRLAIKEIPERDSRYSQPLHEEIALHKHLKHKNIVQYLGSISEKGFIKIFMEQVPGGSLSALLRSKWGPLKNNEPTIGFYTRQILEGLKYLHDNQIAHRDIKGDNVLINTYSGVLKISDFGTSKRLAGINPCTETFTGRGIFSTTVFSQGDFVVEYRGVLVDSAEQRRKQNQSECSVFMFDFTWKRRIWSIDGGEEDGSFGRLVNDEHKLPNCRMKLIEFEETRRRHRGDTEGDTEETQRRHRRDTEETRRRHGGDTEETRRRHGGDTEETRRRHGGDTEETQRRHGGDTEETRRRHGGDTEETQRRHRGDTEETRRRHRGDTEETRKRHGRDTEETRRRHGGDTEETQRRHGGDTEETRRRHGGDTEETRRRHGGDTEETRRRHRRDTEETRRRHGGDMEETLKRHGGDTEETQRRHRGDTEETRRRHGGDTEEARKRHGRDTEETRRRHGGDTEETQRRHGGDTEETRRRHGGDTEETRRRHGGDTEETRRRHRRDTEETRRRHGGDMEETQKRHGGDTEETRRRHRGDTEETRRRHGGDTEEARRRHGGDTRRHRRHRGDTEETQKRHGGDTEETRRRHGGDTEETRRRHRRDTEETRRRHGGDTEEAQRRHGGDTEETRRRHGGDTEELHRRHGGDTEKTRRRHGGDTEETRRRHRGDTEETRRRHGGDTEETQRRHGGDTEETRRRHRGDTEETQRRHGGDTEETRRRHGGDTEETRRRHGGDTEETQKRHGGDTEETQRRHGGDTEETRRRHRGDTEETKRRLREF</sequence>
<feature type="binding site" evidence="6">
    <location>
        <position position="555"/>
    </location>
    <ligand>
        <name>ATP</name>
        <dbReference type="ChEBI" id="CHEBI:30616"/>
    </ligand>
</feature>
<keyword evidence="3 6" id="KW-0547">Nucleotide-binding</keyword>
<dbReference type="Pfam" id="PF19039">
    <property type="entry name" value="ASK_PH"/>
    <property type="match status" value="1"/>
</dbReference>
<dbReference type="PROSITE" id="PS00108">
    <property type="entry name" value="PROTEIN_KINASE_ST"/>
    <property type="match status" value="1"/>
</dbReference>
<dbReference type="InterPro" id="IPR017441">
    <property type="entry name" value="Protein_kinase_ATP_BS"/>
</dbReference>
<feature type="compositionally biased region" description="Basic and acidic residues" evidence="7">
    <location>
        <begin position="1111"/>
        <end position="1321"/>
    </location>
</feature>
<dbReference type="Pfam" id="PF13281">
    <property type="entry name" value="MAP3K_TRAF_bd"/>
    <property type="match status" value="1"/>
</dbReference>
<evidence type="ECO:0000256" key="4">
    <source>
        <dbReference type="ARBA" id="ARBA00022777"/>
    </source>
</evidence>
<evidence type="ECO:0000256" key="5">
    <source>
        <dbReference type="ARBA" id="ARBA00022840"/>
    </source>
</evidence>
<feature type="domain" description="Protein kinase" evidence="8">
    <location>
        <begin position="526"/>
        <end position="805"/>
    </location>
</feature>
<keyword evidence="2" id="KW-0808">Transferase</keyword>
<evidence type="ECO:0000256" key="1">
    <source>
        <dbReference type="ARBA" id="ARBA00022527"/>
    </source>
</evidence>
<dbReference type="SUPFAM" id="SSF82199">
    <property type="entry name" value="SET domain"/>
    <property type="match status" value="1"/>
</dbReference>
<evidence type="ECO:0000256" key="3">
    <source>
        <dbReference type="ARBA" id="ARBA00022741"/>
    </source>
</evidence>
<dbReference type="Gene3D" id="3.30.200.20">
    <property type="entry name" value="Phosphorylase Kinase, domain 1"/>
    <property type="match status" value="1"/>
</dbReference>
<dbReference type="SMART" id="SM00220">
    <property type="entry name" value="S_TKc"/>
    <property type="match status" value="1"/>
</dbReference>
<dbReference type="GO" id="GO:0005524">
    <property type="term" value="F:ATP binding"/>
    <property type="evidence" value="ECO:0007669"/>
    <property type="project" value="UniProtKB-UniRule"/>
</dbReference>
<dbReference type="PROSITE" id="PS00107">
    <property type="entry name" value="PROTEIN_KINASE_ATP"/>
    <property type="match status" value="1"/>
</dbReference>
<dbReference type="SUPFAM" id="SSF56112">
    <property type="entry name" value="Protein kinase-like (PK-like)"/>
    <property type="match status" value="1"/>
</dbReference>
<dbReference type="SUPFAM" id="SSF58113">
    <property type="entry name" value="Apolipoprotein A-I"/>
    <property type="match status" value="4"/>
</dbReference>
<dbReference type="Pfam" id="PF00856">
    <property type="entry name" value="SET"/>
    <property type="match status" value="1"/>
</dbReference>
<dbReference type="PANTHER" id="PTHR11584:SF332">
    <property type="entry name" value="MITOGEN-ACTIVATED PROTEIN KINASE KINASE KINASE 5"/>
    <property type="match status" value="1"/>
</dbReference>
<evidence type="ECO:0000313" key="10">
    <source>
        <dbReference type="Proteomes" id="UP001497482"/>
    </source>
</evidence>
<evidence type="ECO:0000256" key="2">
    <source>
        <dbReference type="ARBA" id="ARBA00022679"/>
    </source>
</evidence>
<evidence type="ECO:0000259" key="8">
    <source>
        <dbReference type="PROSITE" id="PS50011"/>
    </source>
</evidence>
<organism evidence="9 10">
    <name type="scientific">Knipowitschia caucasica</name>
    <name type="common">Caucasian dwarf goby</name>
    <name type="synonym">Pomatoschistus caucasicus</name>
    <dbReference type="NCBI Taxonomy" id="637954"/>
    <lineage>
        <taxon>Eukaryota</taxon>
        <taxon>Metazoa</taxon>
        <taxon>Chordata</taxon>
        <taxon>Craniata</taxon>
        <taxon>Vertebrata</taxon>
        <taxon>Euteleostomi</taxon>
        <taxon>Actinopterygii</taxon>
        <taxon>Neopterygii</taxon>
        <taxon>Teleostei</taxon>
        <taxon>Neoteleostei</taxon>
        <taxon>Acanthomorphata</taxon>
        <taxon>Gobiaria</taxon>
        <taxon>Gobiiformes</taxon>
        <taxon>Gobioidei</taxon>
        <taxon>Gobiidae</taxon>
        <taxon>Gobiinae</taxon>
        <taxon>Knipowitschia</taxon>
    </lineage>
</organism>
<keyword evidence="4" id="KW-0418">Kinase</keyword>
<keyword evidence="5 6" id="KW-0067">ATP-binding</keyword>
<accession>A0AAV2KBC4</accession>
<dbReference type="InterPro" id="IPR008271">
    <property type="entry name" value="Ser/Thr_kinase_AS"/>
</dbReference>
<dbReference type="InterPro" id="IPR046341">
    <property type="entry name" value="SET_dom_sf"/>
</dbReference>
<keyword evidence="1" id="KW-0723">Serine/threonine-protein kinase</keyword>
<dbReference type="InterPro" id="IPR000719">
    <property type="entry name" value="Prot_kinase_dom"/>
</dbReference>
<dbReference type="InterPro" id="IPR043969">
    <property type="entry name" value="MAP3K_PH"/>
</dbReference>
<evidence type="ECO:0000256" key="6">
    <source>
        <dbReference type="PROSITE-ProRule" id="PRU10141"/>
    </source>
</evidence>
<feature type="compositionally biased region" description="Basic and acidic residues" evidence="7">
    <location>
        <begin position="793"/>
        <end position="1103"/>
    </location>
</feature>
<dbReference type="EMBL" id="OZ035839">
    <property type="protein sequence ID" value="CAL1585487.1"/>
    <property type="molecule type" value="Genomic_DNA"/>
</dbReference>
<evidence type="ECO:0000313" key="9">
    <source>
        <dbReference type="EMBL" id="CAL1585487.1"/>
    </source>
</evidence>
<dbReference type="InterPro" id="IPR011009">
    <property type="entry name" value="Kinase-like_dom_sf"/>
</dbReference>
<dbReference type="Gene3D" id="1.20.120.20">
    <property type="entry name" value="Apolipoprotein"/>
    <property type="match status" value="2"/>
</dbReference>
<dbReference type="Proteomes" id="UP001497482">
    <property type="component" value="Chromosome 17"/>
</dbReference>
<evidence type="ECO:0000256" key="7">
    <source>
        <dbReference type="SAM" id="MobiDB-lite"/>
    </source>
</evidence>
<name>A0AAV2KBC4_KNICA</name>
<gene>
    <name evidence="9" type="ORF">KC01_LOCUS15707</name>
</gene>
<keyword evidence="10" id="KW-1185">Reference proteome</keyword>
<proteinExistence type="predicted"/>
<dbReference type="InterPro" id="IPR001214">
    <property type="entry name" value="SET_dom"/>
</dbReference>